<keyword evidence="8" id="KW-1185">Reference proteome</keyword>
<dbReference type="EMBL" id="JACDUR010000002">
    <property type="protein sequence ID" value="MBA2890960.1"/>
    <property type="molecule type" value="Genomic_DNA"/>
</dbReference>
<protein>
    <recommendedName>
        <fullName evidence="6">Methylamine utilisation protein MauE domain-containing protein</fullName>
    </recommendedName>
</protein>
<organism evidence="7 8">
    <name type="scientific">Nonomuraea soli</name>
    <dbReference type="NCBI Taxonomy" id="1032476"/>
    <lineage>
        <taxon>Bacteria</taxon>
        <taxon>Bacillati</taxon>
        <taxon>Actinomycetota</taxon>
        <taxon>Actinomycetes</taxon>
        <taxon>Streptosporangiales</taxon>
        <taxon>Streptosporangiaceae</taxon>
        <taxon>Nonomuraea</taxon>
    </lineage>
</organism>
<feature type="transmembrane region" description="Helical" evidence="5">
    <location>
        <begin position="6"/>
        <end position="37"/>
    </location>
</feature>
<sequence length="132" mass="13383">MAAEAAAAVLLLIPGTALAGYVLAAGCLAAFSVVILVELRRPVRAPCRCFGASAVPLGAAHLVRNTLLAALVAAGLAVRHAHEPAHPAGVALAAGVALVIAVLLIFLVDIADLFRSRASTSSTREASWSRGR</sequence>
<evidence type="ECO:0000256" key="1">
    <source>
        <dbReference type="ARBA" id="ARBA00004141"/>
    </source>
</evidence>
<keyword evidence="4 5" id="KW-0472">Membrane</keyword>
<dbReference type="InterPro" id="IPR009908">
    <property type="entry name" value="Methylamine_util_MauE"/>
</dbReference>
<proteinExistence type="predicted"/>
<keyword evidence="3 5" id="KW-1133">Transmembrane helix</keyword>
<dbReference type="GO" id="GO:0016020">
    <property type="term" value="C:membrane"/>
    <property type="evidence" value="ECO:0007669"/>
    <property type="project" value="UniProtKB-SubCell"/>
</dbReference>
<reference evidence="7 8" key="1">
    <citation type="submission" date="2020-07" db="EMBL/GenBank/DDBJ databases">
        <title>Genomic Encyclopedia of Type Strains, Phase IV (KMG-IV): sequencing the most valuable type-strain genomes for metagenomic binning, comparative biology and taxonomic classification.</title>
        <authorList>
            <person name="Goeker M."/>
        </authorList>
    </citation>
    <scope>NUCLEOTIDE SEQUENCE [LARGE SCALE GENOMIC DNA]</scope>
    <source>
        <strain evidence="7 8">DSM 45533</strain>
    </source>
</reference>
<evidence type="ECO:0000256" key="2">
    <source>
        <dbReference type="ARBA" id="ARBA00022692"/>
    </source>
</evidence>
<comment type="caution">
    <text evidence="7">The sequence shown here is derived from an EMBL/GenBank/DDBJ whole genome shotgun (WGS) entry which is preliminary data.</text>
</comment>
<evidence type="ECO:0000256" key="5">
    <source>
        <dbReference type="SAM" id="Phobius"/>
    </source>
</evidence>
<comment type="subcellular location">
    <subcellularLocation>
        <location evidence="1">Membrane</location>
        <topology evidence="1">Multi-pass membrane protein</topology>
    </subcellularLocation>
</comment>
<evidence type="ECO:0000256" key="3">
    <source>
        <dbReference type="ARBA" id="ARBA00022989"/>
    </source>
</evidence>
<evidence type="ECO:0000313" key="7">
    <source>
        <dbReference type="EMBL" id="MBA2890960.1"/>
    </source>
</evidence>
<dbReference type="Proteomes" id="UP000530928">
    <property type="component" value="Unassembled WGS sequence"/>
</dbReference>
<name>A0A7W0CHB4_9ACTN</name>
<gene>
    <name evidence="7" type="ORF">HNR30_002301</name>
</gene>
<keyword evidence="2 5" id="KW-0812">Transmembrane</keyword>
<dbReference type="Pfam" id="PF07291">
    <property type="entry name" value="MauE"/>
    <property type="match status" value="1"/>
</dbReference>
<evidence type="ECO:0000256" key="4">
    <source>
        <dbReference type="ARBA" id="ARBA00023136"/>
    </source>
</evidence>
<feature type="domain" description="Methylamine utilisation protein MauE" evidence="6">
    <location>
        <begin position="2"/>
        <end position="77"/>
    </location>
</feature>
<dbReference type="AlphaFoldDB" id="A0A7W0CHB4"/>
<feature type="transmembrane region" description="Helical" evidence="5">
    <location>
        <begin position="90"/>
        <end position="114"/>
    </location>
</feature>
<dbReference type="GO" id="GO:0030416">
    <property type="term" value="P:methylamine metabolic process"/>
    <property type="evidence" value="ECO:0007669"/>
    <property type="project" value="InterPro"/>
</dbReference>
<accession>A0A7W0CHB4</accession>
<feature type="transmembrane region" description="Helical" evidence="5">
    <location>
        <begin position="49"/>
        <end position="78"/>
    </location>
</feature>
<evidence type="ECO:0000313" key="8">
    <source>
        <dbReference type="Proteomes" id="UP000530928"/>
    </source>
</evidence>
<evidence type="ECO:0000259" key="6">
    <source>
        <dbReference type="Pfam" id="PF07291"/>
    </source>
</evidence>